<dbReference type="GO" id="GO:0030272">
    <property type="term" value="F:5-formyltetrahydrofolate cyclo-ligase activity"/>
    <property type="evidence" value="ECO:0007669"/>
    <property type="project" value="UniProtKB-EC"/>
</dbReference>
<feature type="binding site" evidence="4">
    <location>
        <begin position="140"/>
        <end position="148"/>
    </location>
    <ligand>
        <name>ATP</name>
        <dbReference type="ChEBI" id="CHEBI:30616"/>
    </ligand>
</feature>
<keyword evidence="5" id="KW-0479">Metal-binding</keyword>
<dbReference type="OrthoDB" id="9801938at2"/>
<dbReference type="Gene3D" id="3.40.50.10420">
    <property type="entry name" value="NagB/RpiA/CoA transferase-like"/>
    <property type="match status" value="1"/>
</dbReference>
<dbReference type="InterPro" id="IPR037171">
    <property type="entry name" value="NagB/RpiA_transferase-like"/>
</dbReference>
<comment type="caution">
    <text evidence="6">The sequence shown here is derived from an EMBL/GenBank/DDBJ whole genome shotgun (WGS) entry which is preliminary data.</text>
</comment>
<evidence type="ECO:0000256" key="3">
    <source>
        <dbReference type="ARBA" id="ARBA00022840"/>
    </source>
</evidence>
<dbReference type="Pfam" id="PF01812">
    <property type="entry name" value="5-FTHF_cyc-lig"/>
    <property type="match status" value="1"/>
</dbReference>
<gene>
    <name evidence="6" type="ORF">CRV11_02800</name>
</gene>
<dbReference type="GO" id="GO:0009396">
    <property type="term" value="P:folic acid-containing compound biosynthetic process"/>
    <property type="evidence" value="ECO:0007669"/>
    <property type="project" value="TreeGrafter"/>
</dbReference>
<dbReference type="GO" id="GO:0005524">
    <property type="term" value="F:ATP binding"/>
    <property type="evidence" value="ECO:0007669"/>
    <property type="project" value="UniProtKB-KW"/>
</dbReference>
<protein>
    <recommendedName>
        <fullName evidence="5">5-formyltetrahydrofolate cyclo-ligase</fullName>
        <ecNumber evidence="5">6.3.3.2</ecNumber>
    </recommendedName>
</protein>
<evidence type="ECO:0000313" key="7">
    <source>
        <dbReference type="Proteomes" id="UP000296034"/>
    </source>
</evidence>
<dbReference type="RefSeq" id="WP_136131840.1">
    <property type="nucleotide sequence ID" value="NZ_PDKS01000004.1"/>
</dbReference>
<dbReference type="AlphaFoldDB" id="A0A2P5SXK0"/>
<reference evidence="6 7" key="1">
    <citation type="journal article" date="2018" name="Genome Biol. Evol.">
        <title>Cladogenesis and Genomic Streamlining in Extracellular Endosymbionts of Tropical Stink Bugs.</title>
        <authorList>
            <person name="Otero-Bravo A."/>
            <person name="Goffredi S."/>
            <person name="Sabree Z.L."/>
        </authorList>
    </citation>
    <scope>NUCLEOTIDE SEQUENCE [LARGE SCALE GENOMIC DNA]</scope>
    <source>
        <strain evidence="6 7">SoET</strain>
    </source>
</reference>
<keyword evidence="5" id="KW-0460">Magnesium</keyword>
<feature type="binding site" evidence="4">
    <location>
        <position position="60"/>
    </location>
    <ligand>
        <name>substrate</name>
    </ligand>
</feature>
<dbReference type="InterPro" id="IPR002698">
    <property type="entry name" value="FTHF_cligase"/>
</dbReference>
<dbReference type="GO" id="GO:0035999">
    <property type="term" value="P:tetrahydrofolate interconversion"/>
    <property type="evidence" value="ECO:0007669"/>
    <property type="project" value="TreeGrafter"/>
</dbReference>
<dbReference type="PANTHER" id="PTHR23407">
    <property type="entry name" value="ATPASE INHIBITOR/5-FORMYLTETRAHYDROFOLATE CYCLO-LIGASE"/>
    <property type="match status" value="1"/>
</dbReference>
<accession>A0A2P5SXK0</accession>
<dbReference type="NCBIfam" id="TIGR02727">
    <property type="entry name" value="MTHFS_bact"/>
    <property type="match status" value="1"/>
</dbReference>
<comment type="similarity">
    <text evidence="1 5">Belongs to the 5-formyltetrahydrofolate cyclo-ligase family.</text>
</comment>
<evidence type="ECO:0000256" key="2">
    <source>
        <dbReference type="ARBA" id="ARBA00022741"/>
    </source>
</evidence>
<feature type="binding site" evidence="4">
    <location>
        <position position="55"/>
    </location>
    <ligand>
        <name>substrate</name>
    </ligand>
</feature>
<dbReference type="GO" id="GO:0046872">
    <property type="term" value="F:metal ion binding"/>
    <property type="evidence" value="ECO:0007669"/>
    <property type="project" value="UniProtKB-KW"/>
</dbReference>
<organism evidence="6 7">
    <name type="scientific">Candidatus Pantoea edessiphila</name>
    <dbReference type="NCBI Taxonomy" id="2044610"/>
    <lineage>
        <taxon>Bacteria</taxon>
        <taxon>Pseudomonadati</taxon>
        <taxon>Pseudomonadota</taxon>
        <taxon>Gammaproteobacteria</taxon>
        <taxon>Enterobacterales</taxon>
        <taxon>Erwiniaceae</taxon>
        <taxon>Pantoea</taxon>
    </lineage>
</organism>
<evidence type="ECO:0000313" key="6">
    <source>
        <dbReference type="EMBL" id="PPI87068.1"/>
    </source>
</evidence>
<dbReference type="SUPFAM" id="SSF100950">
    <property type="entry name" value="NagB/RpiA/CoA transferase-like"/>
    <property type="match status" value="1"/>
</dbReference>
<name>A0A2P5SXK0_9GAMM</name>
<comment type="catalytic activity">
    <reaction evidence="5">
        <text>(6S)-5-formyl-5,6,7,8-tetrahydrofolate + ATP = (6R)-5,10-methenyltetrahydrofolate + ADP + phosphate</text>
        <dbReference type="Rhea" id="RHEA:10488"/>
        <dbReference type="ChEBI" id="CHEBI:30616"/>
        <dbReference type="ChEBI" id="CHEBI:43474"/>
        <dbReference type="ChEBI" id="CHEBI:57455"/>
        <dbReference type="ChEBI" id="CHEBI:57457"/>
        <dbReference type="ChEBI" id="CHEBI:456216"/>
        <dbReference type="EC" id="6.3.3.2"/>
    </reaction>
</comment>
<evidence type="ECO:0000256" key="1">
    <source>
        <dbReference type="ARBA" id="ARBA00010638"/>
    </source>
</evidence>
<proteinExistence type="inferred from homology"/>
<evidence type="ECO:0000256" key="5">
    <source>
        <dbReference type="RuleBase" id="RU361279"/>
    </source>
</evidence>
<keyword evidence="2 4" id="KW-0547">Nucleotide-binding</keyword>
<comment type="cofactor">
    <cofactor evidence="5">
        <name>Mg(2+)</name>
        <dbReference type="ChEBI" id="CHEBI:18420"/>
    </cofactor>
</comment>
<sequence length="196" mass="23161">MLKKKILQRYHIRNRMRHLRCSISEKKQKESSVQLTKLLVNYEPIVNANNIASYLSIDGEIDTNHAIYYFWKKRKSIFLPILNPFAPRNLLFIEYHSKTKLIPNKLNIMEPEFNSKYLISPNKIDIMLVPIVAFDLKGQRLGFGGGFYDRILQFWSKDSFLPVGLAHDFQLVKEIPTMEWDIPLPIIITPSKIWRW</sequence>
<dbReference type="PIRSF" id="PIRSF006806">
    <property type="entry name" value="FTHF_cligase"/>
    <property type="match status" value="1"/>
</dbReference>
<dbReference type="PANTHER" id="PTHR23407:SF1">
    <property type="entry name" value="5-FORMYLTETRAHYDROFOLATE CYCLO-LIGASE"/>
    <property type="match status" value="1"/>
</dbReference>
<keyword evidence="6" id="KW-0436">Ligase</keyword>
<dbReference type="InterPro" id="IPR024185">
    <property type="entry name" value="FTHF_cligase-like_sf"/>
</dbReference>
<dbReference type="EMBL" id="PDKS01000004">
    <property type="protein sequence ID" value="PPI87068.1"/>
    <property type="molecule type" value="Genomic_DNA"/>
</dbReference>
<dbReference type="Proteomes" id="UP000296034">
    <property type="component" value="Unassembled WGS sequence"/>
</dbReference>
<dbReference type="EC" id="6.3.3.2" evidence="5"/>
<evidence type="ECO:0000256" key="4">
    <source>
        <dbReference type="PIRSR" id="PIRSR006806-1"/>
    </source>
</evidence>
<keyword evidence="3 4" id="KW-0067">ATP-binding</keyword>